<dbReference type="Proteomes" id="UP000264353">
    <property type="component" value="Chromosome A1"/>
</dbReference>
<dbReference type="EMBL" id="CM010628">
    <property type="protein sequence ID" value="RID80132.1"/>
    <property type="molecule type" value="Genomic_DNA"/>
</dbReference>
<dbReference type="PANTHER" id="PTHR47584">
    <property type="match status" value="1"/>
</dbReference>
<keyword evidence="1" id="KW-1133">Transmembrane helix</keyword>
<protein>
    <recommendedName>
        <fullName evidence="2">Myb/SANT-like domain-containing protein</fullName>
    </recommendedName>
</protein>
<dbReference type="PANTHER" id="PTHR47584:SF19">
    <property type="entry name" value="L10-INTERACTING MYB DOMAIN-CONTAINING PROTEIN-LIKE"/>
    <property type="match status" value="1"/>
</dbReference>
<organism evidence="3 4">
    <name type="scientific">Brassica campestris</name>
    <name type="common">Field mustard</name>
    <dbReference type="NCBI Taxonomy" id="3711"/>
    <lineage>
        <taxon>Eukaryota</taxon>
        <taxon>Viridiplantae</taxon>
        <taxon>Streptophyta</taxon>
        <taxon>Embryophyta</taxon>
        <taxon>Tracheophyta</taxon>
        <taxon>Spermatophyta</taxon>
        <taxon>Magnoliopsida</taxon>
        <taxon>eudicotyledons</taxon>
        <taxon>Gunneridae</taxon>
        <taxon>Pentapetalae</taxon>
        <taxon>rosids</taxon>
        <taxon>malvids</taxon>
        <taxon>Brassicales</taxon>
        <taxon>Brassicaceae</taxon>
        <taxon>Brassiceae</taxon>
        <taxon>Brassica</taxon>
    </lineage>
</organism>
<dbReference type="Pfam" id="PF12776">
    <property type="entry name" value="Myb_DNA-bind_3"/>
    <property type="match status" value="1"/>
</dbReference>
<accession>A0A398ARD9</accession>
<keyword evidence="1" id="KW-0472">Membrane</keyword>
<dbReference type="InterPro" id="IPR045026">
    <property type="entry name" value="LIMYB"/>
</dbReference>
<keyword evidence="1" id="KW-0812">Transmembrane</keyword>
<dbReference type="AlphaFoldDB" id="A0A398ARD9"/>
<sequence>MSKLTNDNWTDEECRFFFQLFLEEKKKGNKTRNGLNQTAKEFIVKTFEEKYGEKHIWDRFKNKYDTCRRVYVSVKKLIHNRTGMGYDDMGRINMSDDWWQERIKEWPGARKYKNKHVPKQVIELWKVYVTTLQMRWVEEVVCHTRKSFVMLYLSFIFTLDFVFMKL</sequence>
<dbReference type="InterPro" id="IPR024752">
    <property type="entry name" value="Myb/SANT-like_dom"/>
</dbReference>
<evidence type="ECO:0000256" key="1">
    <source>
        <dbReference type="SAM" id="Phobius"/>
    </source>
</evidence>
<evidence type="ECO:0000313" key="3">
    <source>
        <dbReference type="EMBL" id="RID80132.1"/>
    </source>
</evidence>
<evidence type="ECO:0000313" key="4">
    <source>
        <dbReference type="Proteomes" id="UP000264353"/>
    </source>
</evidence>
<proteinExistence type="predicted"/>
<dbReference type="EMBL" id="CM010628">
    <property type="protein sequence ID" value="RID80131.1"/>
    <property type="molecule type" value="Genomic_DNA"/>
</dbReference>
<name>A0A398ARD9_BRACM</name>
<feature type="domain" description="Myb/SANT-like" evidence="2">
    <location>
        <begin position="8"/>
        <end position="101"/>
    </location>
</feature>
<reference evidence="3 4" key="1">
    <citation type="submission" date="2018-06" db="EMBL/GenBank/DDBJ databases">
        <title>WGS assembly of Brassica rapa FPsc.</title>
        <authorList>
            <person name="Bowman J."/>
            <person name="Kohchi T."/>
            <person name="Yamato K."/>
            <person name="Jenkins J."/>
            <person name="Shu S."/>
            <person name="Ishizaki K."/>
            <person name="Yamaoka S."/>
            <person name="Nishihama R."/>
            <person name="Nakamura Y."/>
            <person name="Berger F."/>
            <person name="Adam C."/>
            <person name="Aki S."/>
            <person name="Althoff F."/>
            <person name="Araki T."/>
            <person name="Arteaga-Vazquez M."/>
            <person name="Balasubrmanian S."/>
            <person name="Bauer D."/>
            <person name="Boehm C."/>
            <person name="Briginshaw L."/>
            <person name="Caballero-Perez J."/>
            <person name="Catarino B."/>
            <person name="Chen F."/>
            <person name="Chiyoda S."/>
            <person name="Chovatia M."/>
            <person name="Davies K."/>
            <person name="Delmans M."/>
            <person name="Demura T."/>
            <person name="Dierschke T."/>
            <person name="Dolan L."/>
            <person name="Dorantes-Acosta A."/>
            <person name="Eklund D."/>
            <person name="Florent S."/>
            <person name="Flores-Sandoval E."/>
            <person name="Fujiyama A."/>
            <person name="Fukuzawa H."/>
            <person name="Galik B."/>
            <person name="Grimanelli D."/>
            <person name="Grimwood J."/>
            <person name="Grossniklaus U."/>
            <person name="Hamada T."/>
            <person name="Haseloff J."/>
            <person name="Hetherington A."/>
            <person name="Higo A."/>
            <person name="Hirakawa Y."/>
            <person name="Hundley H."/>
            <person name="Ikeda Y."/>
            <person name="Inoue K."/>
            <person name="Inoue S."/>
            <person name="Ishida S."/>
            <person name="Jia Q."/>
            <person name="Kakita M."/>
            <person name="Kanazawa T."/>
            <person name="Kawai Y."/>
            <person name="Kawashima T."/>
            <person name="Kennedy M."/>
            <person name="Kinose K."/>
            <person name="Kinoshita T."/>
            <person name="Kohara Y."/>
            <person name="Koide E."/>
            <person name="Komatsu K."/>
            <person name="Kopischke S."/>
            <person name="Kubo M."/>
            <person name="Kyozuka J."/>
            <person name="Lagercrantz U."/>
            <person name="Lin S."/>
            <person name="Lindquist E."/>
            <person name="Lipzen A."/>
            <person name="Lu C."/>
            <person name="Luna E."/>
            <person name="Martienssen R."/>
            <person name="Minamino N."/>
            <person name="Mizutani M."/>
            <person name="Mizutani M."/>
            <person name="Mochizuki N."/>
            <person name="Monte I."/>
            <person name="Mosher R."/>
            <person name="Nagasaki H."/>
            <person name="Nakagami H."/>
            <person name="Naramoto S."/>
            <person name="Nishitani K."/>
            <person name="Ohtani M."/>
            <person name="Okamoto T."/>
            <person name="Okumura M."/>
            <person name="Phillips J."/>
            <person name="Pollak B."/>
            <person name="Reinders A."/>
            <person name="Roevekamp M."/>
            <person name="Sano R."/>
            <person name="Sawa S."/>
            <person name="Schmid M."/>
            <person name="Shirakawa M."/>
            <person name="Solano R."/>
            <person name="Spunde A."/>
            <person name="Suetsugu N."/>
            <person name="Sugano S."/>
            <person name="Sugiyama A."/>
            <person name="Sun R."/>
            <person name="Suzuki Y."/>
            <person name="Takenaka M."/>
            <person name="Takezawa D."/>
            <person name="Tomogane H."/>
            <person name="Tsuzuki M."/>
            <person name="Ueda T."/>
            <person name="Umeda M."/>
            <person name="Ward J."/>
            <person name="Watanabe Y."/>
            <person name="Yazaki K."/>
            <person name="Yokoyama R."/>
            <person name="Yoshitake Y."/>
            <person name="Yotsui I."/>
            <person name="Zachgo S."/>
            <person name="Schmutz J."/>
        </authorList>
    </citation>
    <scope>NUCLEOTIDE SEQUENCE [LARGE SCALE GENOMIC DNA]</scope>
    <source>
        <strain evidence="4">cv. B-3</strain>
    </source>
</reference>
<feature type="transmembrane region" description="Helical" evidence="1">
    <location>
        <begin position="147"/>
        <end position="164"/>
    </location>
</feature>
<gene>
    <name evidence="3" type="ORF">BRARA_A02817</name>
</gene>
<evidence type="ECO:0000259" key="2">
    <source>
        <dbReference type="Pfam" id="PF12776"/>
    </source>
</evidence>